<evidence type="ECO:0000256" key="1">
    <source>
        <dbReference type="ARBA" id="ARBA00023125"/>
    </source>
</evidence>
<gene>
    <name evidence="4" type="ORF">D3P08_02160</name>
</gene>
<evidence type="ECO:0000313" key="5">
    <source>
        <dbReference type="Proteomes" id="UP000266482"/>
    </source>
</evidence>
<dbReference type="InterPro" id="IPR009061">
    <property type="entry name" value="DNA-bd_dom_put_sf"/>
</dbReference>
<evidence type="ECO:0000313" key="4">
    <source>
        <dbReference type="EMBL" id="RIX60632.1"/>
    </source>
</evidence>
<evidence type="ECO:0000256" key="2">
    <source>
        <dbReference type="SAM" id="Coils"/>
    </source>
</evidence>
<dbReference type="Gene3D" id="1.10.1660.10">
    <property type="match status" value="1"/>
</dbReference>
<dbReference type="OrthoDB" id="1894615at2"/>
<dbReference type="AlphaFoldDB" id="A0A3A1VLI9"/>
<dbReference type="GO" id="GO:0003677">
    <property type="term" value="F:DNA binding"/>
    <property type="evidence" value="ECO:0007669"/>
    <property type="project" value="UniProtKB-KW"/>
</dbReference>
<sequence>MGNEKIYSIGEFARLTGNSIRTLHYYDEIGLLKAKKNASGHREYNARDIAKLQKIVTLKFLGYSLEQIIPLMDHAQFDASLRDSLLEQRQGLEAQKKRIETAMRAINRAVALIEETKEVDSDILLTIIHSIQTEKEQRDWLEQYVAPETVSGLFDRPNEELEELDKLYVKLVQEVKRLAGTPIDSPEAQKLIEEQMNMNLSFVGEDSFEQLSTLSELDEEKLKELEALVPLPFTAEEESWLQAAMEYYMKQHGLT</sequence>
<dbReference type="PANTHER" id="PTHR30204:SF96">
    <property type="entry name" value="CHROMOSOME-ANCHORING PROTEIN RACA"/>
    <property type="match status" value="1"/>
</dbReference>
<protein>
    <submittedName>
        <fullName evidence="4">MerR family transcriptional regulator</fullName>
    </submittedName>
</protein>
<name>A0A3A1VLI9_9BACL</name>
<dbReference type="SUPFAM" id="SSF46955">
    <property type="entry name" value="Putative DNA-binding domain"/>
    <property type="match status" value="1"/>
</dbReference>
<keyword evidence="1" id="KW-0238">DNA-binding</keyword>
<comment type="caution">
    <text evidence="4">The sequence shown here is derived from an EMBL/GenBank/DDBJ whole genome shotgun (WGS) entry which is preliminary data.</text>
</comment>
<organism evidence="4 5">
    <name type="scientific">Paenibacillus nanensis</name>
    <dbReference type="NCBI Taxonomy" id="393251"/>
    <lineage>
        <taxon>Bacteria</taxon>
        <taxon>Bacillati</taxon>
        <taxon>Bacillota</taxon>
        <taxon>Bacilli</taxon>
        <taxon>Bacillales</taxon>
        <taxon>Paenibacillaceae</taxon>
        <taxon>Paenibacillus</taxon>
    </lineage>
</organism>
<evidence type="ECO:0000259" key="3">
    <source>
        <dbReference type="PROSITE" id="PS50937"/>
    </source>
</evidence>
<dbReference type="Pfam" id="PF13411">
    <property type="entry name" value="MerR_1"/>
    <property type="match status" value="1"/>
</dbReference>
<accession>A0A3A1VLI9</accession>
<keyword evidence="2" id="KW-0175">Coiled coil</keyword>
<feature type="domain" description="HTH merR-type" evidence="3">
    <location>
        <begin position="6"/>
        <end position="74"/>
    </location>
</feature>
<dbReference type="GO" id="GO:0003700">
    <property type="term" value="F:DNA-binding transcription factor activity"/>
    <property type="evidence" value="ECO:0007669"/>
    <property type="project" value="InterPro"/>
</dbReference>
<dbReference type="EMBL" id="QXQA01000001">
    <property type="protein sequence ID" value="RIX60632.1"/>
    <property type="molecule type" value="Genomic_DNA"/>
</dbReference>
<dbReference type="InterPro" id="IPR047057">
    <property type="entry name" value="MerR_fam"/>
</dbReference>
<dbReference type="CDD" id="cd01106">
    <property type="entry name" value="HTH_TipAL-Mta"/>
    <property type="match status" value="1"/>
</dbReference>
<dbReference type="RefSeq" id="WP_119598007.1">
    <property type="nucleotide sequence ID" value="NZ_QXQA01000001.1"/>
</dbReference>
<dbReference type="InterPro" id="IPR000551">
    <property type="entry name" value="MerR-type_HTH_dom"/>
</dbReference>
<dbReference type="PRINTS" id="PR00040">
    <property type="entry name" value="HTHMERR"/>
</dbReference>
<proteinExistence type="predicted"/>
<dbReference type="PANTHER" id="PTHR30204">
    <property type="entry name" value="REDOX-CYCLING DRUG-SENSING TRANSCRIPTIONAL ACTIVATOR SOXR"/>
    <property type="match status" value="1"/>
</dbReference>
<reference evidence="4 5" key="1">
    <citation type="submission" date="2018-09" db="EMBL/GenBank/DDBJ databases">
        <title>Paenibacillus aracenensis nov. sp. isolated from a cave in southern Spain.</title>
        <authorList>
            <person name="Jurado V."/>
            <person name="Gutierrez-Patricio S."/>
            <person name="Gonzalez-Pimentel J.L."/>
            <person name="Miller A.Z."/>
            <person name="Laiz L."/>
            <person name="Saiz-Jimenez C."/>
        </authorList>
    </citation>
    <scope>NUCLEOTIDE SEQUENCE [LARGE SCALE GENOMIC DNA]</scope>
    <source>
        <strain evidence="4 5">DSM 22867</strain>
    </source>
</reference>
<feature type="coiled-coil region" evidence="2">
    <location>
        <begin position="82"/>
        <end position="109"/>
    </location>
</feature>
<dbReference type="Gene3D" id="6.10.250.360">
    <property type="match status" value="1"/>
</dbReference>
<keyword evidence="5" id="KW-1185">Reference proteome</keyword>
<dbReference type="SMART" id="SM00422">
    <property type="entry name" value="HTH_MERR"/>
    <property type="match status" value="1"/>
</dbReference>
<dbReference type="PROSITE" id="PS50937">
    <property type="entry name" value="HTH_MERR_2"/>
    <property type="match status" value="1"/>
</dbReference>
<dbReference type="Proteomes" id="UP000266482">
    <property type="component" value="Unassembled WGS sequence"/>
</dbReference>